<name>A0A3R8NQW7_9GAMM</name>
<evidence type="ECO:0000313" key="1">
    <source>
        <dbReference type="EMBL" id="RRO11081.1"/>
    </source>
</evidence>
<gene>
    <name evidence="1" type="ORF">DMB85_004965</name>
</gene>
<dbReference type="RefSeq" id="WP_116237696.1">
    <property type="nucleotide sequence ID" value="NZ_QHJW02000009.1"/>
</dbReference>
<proteinExistence type="predicted"/>
<evidence type="ECO:0000313" key="2">
    <source>
        <dbReference type="Proteomes" id="UP000256817"/>
    </source>
</evidence>
<keyword evidence="2" id="KW-1185">Reference proteome</keyword>
<organism evidence="1 2">
    <name type="scientific">Pectobacterium aquaticum</name>
    <dbReference type="NCBI Taxonomy" id="2204145"/>
    <lineage>
        <taxon>Bacteria</taxon>
        <taxon>Pseudomonadati</taxon>
        <taxon>Pseudomonadota</taxon>
        <taxon>Gammaproteobacteria</taxon>
        <taxon>Enterobacterales</taxon>
        <taxon>Pectobacteriaceae</taxon>
        <taxon>Pectobacterium</taxon>
    </lineage>
</organism>
<protein>
    <submittedName>
        <fullName evidence="1">Uncharacterized protein</fullName>
    </submittedName>
</protein>
<comment type="caution">
    <text evidence="1">The sequence shown here is derived from an EMBL/GenBank/DDBJ whole genome shotgun (WGS) entry which is preliminary data.</text>
</comment>
<dbReference type="Proteomes" id="UP000256817">
    <property type="component" value="Unassembled WGS sequence"/>
</dbReference>
<sequence length="175" mass="19851">MATTITSVMESFEYFFHSLYRPEFVKTLRLNECSERELLPLVRCYLLGCFSDDVSPEVKGKLPGSITGNGYIDFVIDDVAVEFAVRKPTAAKSTVSATVNSTEMKKLMKFDGKALLVLFDFSTTPYSEAQIEAFRYWPSLGKGNHKKSAFNVAYFYVEKRRPLTLGKITKNIRIN</sequence>
<reference evidence="1" key="1">
    <citation type="submission" date="2018-11" db="EMBL/GenBank/DDBJ databases">
        <title>Draft genome sequences of proposed Pectobacterium aquaticum sp. nov. isolated in France from fresh water.</title>
        <authorList>
            <person name="Pedron J."/>
            <person name="Barny M.A."/>
        </authorList>
    </citation>
    <scope>NUCLEOTIDE SEQUENCE [LARGE SCALE GENOMIC DNA]</scope>
    <source>
        <strain evidence="1">A35-S23-M15</strain>
    </source>
</reference>
<accession>A0A3R8NQW7</accession>
<dbReference type="EMBL" id="QHJW02000009">
    <property type="protein sequence ID" value="RRO11081.1"/>
    <property type="molecule type" value="Genomic_DNA"/>
</dbReference>